<evidence type="ECO:0000256" key="3">
    <source>
        <dbReference type="ARBA" id="ARBA00022777"/>
    </source>
</evidence>
<feature type="region of interest" description="Disordered" evidence="4">
    <location>
        <begin position="254"/>
        <end position="280"/>
    </location>
</feature>
<feature type="domain" description="Alpha-type protein kinase" evidence="5">
    <location>
        <begin position="1040"/>
        <end position="1119"/>
    </location>
</feature>
<dbReference type="GO" id="GO:0005524">
    <property type="term" value="F:ATP binding"/>
    <property type="evidence" value="ECO:0007669"/>
    <property type="project" value="InterPro"/>
</dbReference>
<sequence>MDSNFIKREFQRLPTNTPLPQPSIRGLVGIACPACNAQNKTTPLKYINRLPTAWRVACGIMPPRGQAGHWYRTWNNAQLHHEIASINAGNWPATPFSNNSAPPPSSGPVVPGLITSSQQLLNKLFKPLPSTTSNVIPAEPSIVCAGVKGQTGPTHRIGDGRKGNKQCVFQACASVSIGITDPLSPSLSTNVPKPKFVLTPCTAKGHRKPDPIPNTVDASHPFLNRGGAATSVDMTAFLQGVSLPASHINLGDHEGPNQGPITPGPHALPTHRRIPTQSAQAGGRLAREFNTPQLACFIDIRSAREQAISQMKSFDADESKVVHVTAWLQAGQPPKFFSFIAPKWPSFTLQQCQPLVSEAALLAGLSDGPAWSRTLCFWEPKLEGWRTVSVEIPSRLPISPREIFVKAERIKPDECPRLDQLIYSAYESEPIVTSMDPSASTSSMPNAADSPPASMTLRPAGESRFQTPPTIDPILTSHGQPAAEPDEISLFGQSTIHPDLTRAVMTSQSDKRPATPASTLGLPMLAAWPDLDSSFGGLVEWSKLTEEMTVLTAWDVCYGSCYLKKDRTIYRHARWIGFITEGQSEEWVTQQAFESISIRTARKRFRQEYILAGCPTTQPASTSSPRPAVRKRKLDATINPSKCDSFCRFGSGQSAQHARFRVLSPVVPRILCMYQSGFLGSVHSGASPKTARLVQKSLVVKQEALTKDPPCINVLGPTNRRLPIMLRVTQRFSLVYSAGGIQIDPFLKIKPPNNAPTESMNPEVYKGRWPGGGRRTSRTMNNAYILRTSRDRPRMSNLSVQCDGVKKNITKNLWSLRPKMPLSLSSRHVVIFKTFVYYHITHAPFFGHALSCQRSTIMETDNHSDTGSESAESTNSVGILLPINTLPPHVPATADTQAMPSPASDLTPELTLHSVCGMVNILQHLPEDVDTRAFGDHTLPVVQHNPPLLSSAVPDPNVTVFAVQCVMIDDITTWTFHGCQAQIAISNQFLHQWDFRGTFKAVLTRSNRHIDAKWESLLALRENLVGLMHEGAHSVPVAHSNIRAFTAEELLEGPREMYTLDNAFFPNLSTPHHHRLSGPIRLLLSAFSHWSYERSEHTSIIGGFQGVGPIITEAVVHDMTFVRLLCPRDQTLWLTLSIPMSSRYPWTIGNFWRAAINRFPREHPSNTKRQPKLQRGVLIAVCKPRHKPLVSAP</sequence>
<dbReference type="SUPFAM" id="SSF56112">
    <property type="entry name" value="Protein kinase-like (PK-like)"/>
    <property type="match status" value="1"/>
</dbReference>
<dbReference type="InParanoid" id="F4RT75"/>
<dbReference type="RefSeq" id="XP_007412272.1">
    <property type="nucleotide sequence ID" value="XM_007412210.1"/>
</dbReference>
<dbReference type="Gene3D" id="3.20.200.10">
    <property type="entry name" value="MHCK/EF2 kinase"/>
    <property type="match status" value="1"/>
</dbReference>
<dbReference type="Proteomes" id="UP000001072">
    <property type="component" value="Unassembled WGS sequence"/>
</dbReference>
<dbReference type="GO" id="GO:0004674">
    <property type="term" value="F:protein serine/threonine kinase activity"/>
    <property type="evidence" value="ECO:0007669"/>
    <property type="project" value="UniProtKB-KW"/>
</dbReference>
<gene>
    <name evidence="6" type="ORF">MELLADRAFT_88851</name>
</gene>
<dbReference type="InterPro" id="IPR004166">
    <property type="entry name" value="a-kinase_dom"/>
</dbReference>
<keyword evidence="1" id="KW-0723">Serine/threonine-protein kinase</keyword>
<dbReference type="OrthoDB" id="301415at2759"/>
<dbReference type="KEGG" id="mlr:MELLADRAFT_88851"/>
<proteinExistence type="predicted"/>
<evidence type="ECO:0000256" key="4">
    <source>
        <dbReference type="SAM" id="MobiDB-lite"/>
    </source>
</evidence>
<evidence type="ECO:0000313" key="7">
    <source>
        <dbReference type="Proteomes" id="UP000001072"/>
    </source>
</evidence>
<dbReference type="InterPro" id="IPR011009">
    <property type="entry name" value="Kinase-like_dom_sf"/>
</dbReference>
<evidence type="ECO:0000313" key="6">
    <source>
        <dbReference type="EMBL" id="EGG04481.1"/>
    </source>
</evidence>
<protein>
    <recommendedName>
        <fullName evidence="5">Alpha-type protein kinase domain-containing protein</fullName>
    </recommendedName>
</protein>
<dbReference type="Pfam" id="PF02816">
    <property type="entry name" value="Alpha_kinase"/>
    <property type="match status" value="1"/>
</dbReference>
<feature type="region of interest" description="Disordered" evidence="4">
    <location>
        <begin position="433"/>
        <end position="465"/>
    </location>
</feature>
<feature type="compositionally biased region" description="Polar residues" evidence="4">
    <location>
        <begin position="435"/>
        <end position="445"/>
    </location>
</feature>
<dbReference type="VEuPathDB" id="FungiDB:MELLADRAFT_88851"/>
<organism evidence="7">
    <name type="scientific">Melampsora larici-populina (strain 98AG31 / pathotype 3-4-7)</name>
    <name type="common">Poplar leaf rust fungus</name>
    <dbReference type="NCBI Taxonomy" id="747676"/>
    <lineage>
        <taxon>Eukaryota</taxon>
        <taxon>Fungi</taxon>
        <taxon>Dikarya</taxon>
        <taxon>Basidiomycota</taxon>
        <taxon>Pucciniomycotina</taxon>
        <taxon>Pucciniomycetes</taxon>
        <taxon>Pucciniales</taxon>
        <taxon>Melampsoraceae</taxon>
        <taxon>Melampsora</taxon>
    </lineage>
</organism>
<dbReference type="EMBL" id="GL883118">
    <property type="protein sequence ID" value="EGG04481.1"/>
    <property type="molecule type" value="Genomic_DNA"/>
</dbReference>
<dbReference type="eggNOG" id="ENOG502SWXU">
    <property type="taxonomic scope" value="Eukaryota"/>
</dbReference>
<dbReference type="GeneID" id="18935010"/>
<accession>F4RT75</accession>
<keyword evidence="3" id="KW-0418">Kinase</keyword>
<name>F4RT75_MELLP</name>
<dbReference type="HOGENOM" id="CLU_297372_0_0_1"/>
<evidence type="ECO:0000256" key="1">
    <source>
        <dbReference type="ARBA" id="ARBA00022527"/>
    </source>
</evidence>
<keyword evidence="2" id="KW-0808">Transferase</keyword>
<keyword evidence="7" id="KW-1185">Reference proteome</keyword>
<evidence type="ECO:0000259" key="5">
    <source>
        <dbReference type="Pfam" id="PF02816"/>
    </source>
</evidence>
<evidence type="ECO:0000256" key="2">
    <source>
        <dbReference type="ARBA" id="ARBA00022679"/>
    </source>
</evidence>
<dbReference type="AlphaFoldDB" id="F4RT75"/>
<reference evidence="7" key="1">
    <citation type="journal article" date="2011" name="Proc. Natl. Acad. Sci. U.S.A.">
        <title>Obligate biotrophy features unraveled by the genomic analysis of rust fungi.</title>
        <authorList>
            <person name="Duplessis S."/>
            <person name="Cuomo C.A."/>
            <person name="Lin Y.-C."/>
            <person name="Aerts A."/>
            <person name="Tisserant E."/>
            <person name="Veneault-Fourrey C."/>
            <person name="Joly D.L."/>
            <person name="Hacquard S."/>
            <person name="Amselem J."/>
            <person name="Cantarel B.L."/>
            <person name="Chiu R."/>
            <person name="Coutinho P.M."/>
            <person name="Feau N."/>
            <person name="Field M."/>
            <person name="Frey P."/>
            <person name="Gelhaye E."/>
            <person name="Goldberg J."/>
            <person name="Grabherr M.G."/>
            <person name="Kodira C.D."/>
            <person name="Kohler A."/>
            <person name="Kuees U."/>
            <person name="Lindquist E.A."/>
            <person name="Lucas S.M."/>
            <person name="Mago R."/>
            <person name="Mauceli E."/>
            <person name="Morin E."/>
            <person name="Murat C."/>
            <person name="Pangilinan J.L."/>
            <person name="Park R."/>
            <person name="Pearson M."/>
            <person name="Quesneville H."/>
            <person name="Rouhier N."/>
            <person name="Sakthikumar S."/>
            <person name="Salamov A.A."/>
            <person name="Schmutz J."/>
            <person name="Selles B."/>
            <person name="Shapiro H."/>
            <person name="Tanguay P."/>
            <person name="Tuskan G.A."/>
            <person name="Henrissat B."/>
            <person name="Van de Peer Y."/>
            <person name="Rouze P."/>
            <person name="Ellis J.G."/>
            <person name="Dodds P.N."/>
            <person name="Schein J.E."/>
            <person name="Zhong S."/>
            <person name="Hamelin R.C."/>
            <person name="Grigoriev I.V."/>
            <person name="Szabo L.J."/>
            <person name="Martin F."/>
        </authorList>
    </citation>
    <scope>NUCLEOTIDE SEQUENCE [LARGE SCALE GENOMIC DNA]</scope>
    <source>
        <strain evidence="7">98AG31 / pathotype 3-4-7</strain>
    </source>
</reference>